<dbReference type="InterPro" id="IPR017452">
    <property type="entry name" value="GPCR_Rhodpsn_7TM"/>
</dbReference>
<feature type="transmembrane region" description="Helical" evidence="11">
    <location>
        <begin position="295"/>
        <end position="317"/>
    </location>
</feature>
<dbReference type="Pfam" id="PF13853">
    <property type="entry name" value="7tm_4"/>
    <property type="match status" value="1"/>
</dbReference>
<evidence type="ECO:0000256" key="5">
    <source>
        <dbReference type="ARBA" id="ARBA00022725"/>
    </source>
</evidence>
<dbReference type="GO" id="GO:0004930">
    <property type="term" value="F:G protein-coupled receptor activity"/>
    <property type="evidence" value="ECO:0007669"/>
    <property type="project" value="UniProtKB-KW"/>
</dbReference>
<dbReference type="PANTHER" id="PTHR26450:SF1">
    <property type="entry name" value="OLFACTORY RECEPTOR FAMILY 51 SUBFAMILY AB MEMBER 3"/>
    <property type="match status" value="1"/>
</dbReference>
<proteinExistence type="predicted"/>
<feature type="transmembrane region" description="Helical" evidence="11">
    <location>
        <begin position="261"/>
        <end position="283"/>
    </location>
</feature>
<evidence type="ECO:0000256" key="6">
    <source>
        <dbReference type="ARBA" id="ARBA00022989"/>
    </source>
</evidence>
<evidence type="ECO:0000256" key="2">
    <source>
        <dbReference type="ARBA" id="ARBA00004141"/>
    </source>
</evidence>
<dbReference type="PRINTS" id="PR00245">
    <property type="entry name" value="OLFACTORYR"/>
</dbReference>
<feature type="transmembrane region" description="Helical" evidence="11">
    <location>
        <begin position="48"/>
        <end position="71"/>
    </location>
</feature>
<dbReference type="InterPro" id="IPR050402">
    <property type="entry name" value="OR51/52/56-like"/>
</dbReference>
<dbReference type="GO" id="GO:0004984">
    <property type="term" value="F:olfactory receptor activity"/>
    <property type="evidence" value="ECO:0007669"/>
    <property type="project" value="InterPro"/>
</dbReference>
<keyword evidence="14" id="KW-1185">Reference proteome</keyword>
<dbReference type="PRINTS" id="PR00237">
    <property type="entry name" value="GPCRRHODOPSN"/>
</dbReference>
<keyword evidence="5" id="KW-0552">Olfaction</keyword>
<evidence type="ECO:0000256" key="8">
    <source>
        <dbReference type="ARBA" id="ARBA00023136"/>
    </source>
</evidence>
<comment type="subcellular location">
    <subcellularLocation>
        <location evidence="2">Membrane</location>
        <topology evidence="2">Multi-pass membrane protein</topology>
    </subcellularLocation>
</comment>
<name>A0A8J6AP64_GALPY</name>
<feature type="transmembrane region" description="Helical" evidence="11">
    <location>
        <begin position="122"/>
        <end position="143"/>
    </location>
</feature>
<comment type="function">
    <text evidence="1">Putative odorant or sperm cell receptor.</text>
</comment>
<dbReference type="InterPro" id="IPR000725">
    <property type="entry name" value="Olfact_rcpt"/>
</dbReference>
<dbReference type="Proteomes" id="UP000700334">
    <property type="component" value="Unassembled WGS sequence"/>
</dbReference>
<dbReference type="CDD" id="cd15222">
    <property type="entry name" value="7tmA_OR51-like"/>
    <property type="match status" value="1"/>
</dbReference>
<accession>A0A8J6AP64</accession>
<keyword evidence="3" id="KW-0716">Sensory transduction</keyword>
<evidence type="ECO:0000313" key="13">
    <source>
        <dbReference type="EMBL" id="KAG8522856.1"/>
    </source>
</evidence>
<keyword evidence="8 11" id="KW-0472">Membrane</keyword>
<keyword evidence="6 11" id="KW-1133">Transmembrane helix</keyword>
<evidence type="ECO:0000256" key="7">
    <source>
        <dbReference type="ARBA" id="ARBA00023040"/>
    </source>
</evidence>
<dbReference type="OrthoDB" id="9447109at2759"/>
<keyword evidence="7" id="KW-0297">G-protein coupled receptor</keyword>
<feature type="transmembrane region" description="Helical" evidence="11">
    <location>
        <begin position="83"/>
        <end position="110"/>
    </location>
</feature>
<evidence type="ECO:0000256" key="10">
    <source>
        <dbReference type="ARBA" id="ARBA00023224"/>
    </source>
</evidence>
<reference evidence="13" key="1">
    <citation type="journal article" date="2021" name="Evol. Appl.">
        <title>The genome of the Pyrenean desman and the effects of bottlenecks and inbreeding on the genomic landscape of an endangered species.</title>
        <authorList>
            <person name="Escoda L."/>
            <person name="Castresana J."/>
        </authorList>
    </citation>
    <scope>NUCLEOTIDE SEQUENCE</scope>
    <source>
        <strain evidence="13">IBE-C5619</strain>
    </source>
</reference>
<evidence type="ECO:0000256" key="4">
    <source>
        <dbReference type="ARBA" id="ARBA00022692"/>
    </source>
</evidence>
<dbReference type="PROSITE" id="PS50262">
    <property type="entry name" value="G_PROTEIN_RECEP_F1_2"/>
    <property type="match status" value="1"/>
</dbReference>
<dbReference type="AlphaFoldDB" id="A0A8J6AP64"/>
<dbReference type="EMBL" id="JAGFMF010011429">
    <property type="protein sequence ID" value="KAG8522856.1"/>
    <property type="molecule type" value="Genomic_DNA"/>
</dbReference>
<organism evidence="13 14">
    <name type="scientific">Galemys pyrenaicus</name>
    <name type="common">Iberian desman</name>
    <name type="synonym">Pyrenean desman</name>
    <dbReference type="NCBI Taxonomy" id="202257"/>
    <lineage>
        <taxon>Eukaryota</taxon>
        <taxon>Metazoa</taxon>
        <taxon>Chordata</taxon>
        <taxon>Craniata</taxon>
        <taxon>Vertebrata</taxon>
        <taxon>Euteleostomi</taxon>
        <taxon>Mammalia</taxon>
        <taxon>Eutheria</taxon>
        <taxon>Laurasiatheria</taxon>
        <taxon>Eulipotyphla</taxon>
        <taxon>Talpidae</taxon>
        <taxon>Galemys</taxon>
    </lineage>
</organism>
<feature type="transmembrane region" description="Helical" evidence="11">
    <location>
        <begin position="220"/>
        <end position="241"/>
    </location>
</feature>
<evidence type="ECO:0000313" key="14">
    <source>
        <dbReference type="Proteomes" id="UP000700334"/>
    </source>
</evidence>
<dbReference type="FunFam" id="1.20.1070.10:FF:000002">
    <property type="entry name" value="Olfactory receptor"/>
    <property type="match status" value="1"/>
</dbReference>
<dbReference type="PANTHER" id="PTHR26450">
    <property type="entry name" value="OLFACTORY RECEPTOR 56B1-RELATED"/>
    <property type="match status" value="1"/>
</dbReference>
<gene>
    <name evidence="13" type="ORF">J0S82_010071</name>
</gene>
<dbReference type="SUPFAM" id="SSF81321">
    <property type="entry name" value="Family A G protein-coupled receptor-like"/>
    <property type="match status" value="1"/>
</dbReference>
<evidence type="ECO:0000259" key="12">
    <source>
        <dbReference type="PROSITE" id="PS50262"/>
    </source>
</evidence>
<evidence type="ECO:0000256" key="3">
    <source>
        <dbReference type="ARBA" id="ARBA00022606"/>
    </source>
</evidence>
<keyword evidence="4 11" id="KW-0812">Transmembrane</keyword>
<keyword evidence="10" id="KW-0807">Transducer</keyword>
<sequence length="339" mass="37869">MEAQGTEVITHPGLQSYPYASMLAFNNTVLSRPIFSFIGIPGLEAAHMWISIPFCLLYLISLAGNALLLILVRAEQNLHEPQFYFLAMLALTDLGLSLSTMPSVLAIFWFDIHHIGLDACLTQMFFIHTFSSVESGVLVAMAFDRLVAISAPLNYNRILNHYTVACLSGAALIRGAALLAPLPFFLRTFPFCGSNILSHSYCYYPDMLNLACGDVTFSSAYGLIFVLCTFAVDAVFILASYMKILATIMKLETQDRNWRSLHTCACHLCTVLVFYLPLISLSVLHRYTQDTSPVLYTTMSNAYLLMTPLLNPLVYSLKSRQIQAALRKRFWVQRVIAGE</sequence>
<protein>
    <submittedName>
        <fullName evidence="13">Olfactory receptor 51I1</fullName>
    </submittedName>
</protein>
<keyword evidence="9 13" id="KW-0675">Receptor</keyword>
<evidence type="ECO:0000256" key="1">
    <source>
        <dbReference type="ARBA" id="ARBA00003929"/>
    </source>
</evidence>
<dbReference type="GO" id="GO:0005886">
    <property type="term" value="C:plasma membrane"/>
    <property type="evidence" value="ECO:0007669"/>
    <property type="project" value="TreeGrafter"/>
</dbReference>
<evidence type="ECO:0000256" key="9">
    <source>
        <dbReference type="ARBA" id="ARBA00023170"/>
    </source>
</evidence>
<feature type="transmembrane region" description="Helical" evidence="11">
    <location>
        <begin position="164"/>
        <end position="186"/>
    </location>
</feature>
<evidence type="ECO:0000256" key="11">
    <source>
        <dbReference type="SAM" id="Phobius"/>
    </source>
</evidence>
<comment type="caution">
    <text evidence="13">The sequence shown here is derived from an EMBL/GenBank/DDBJ whole genome shotgun (WGS) entry which is preliminary data.</text>
</comment>
<dbReference type="InterPro" id="IPR000276">
    <property type="entry name" value="GPCR_Rhodpsn"/>
</dbReference>
<dbReference type="GO" id="GO:0071396">
    <property type="term" value="P:cellular response to lipid"/>
    <property type="evidence" value="ECO:0007669"/>
    <property type="project" value="UniProtKB-ARBA"/>
</dbReference>
<feature type="domain" description="G-protein coupled receptors family 1 profile" evidence="12">
    <location>
        <begin position="64"/>
        <end position="315"/>
    </location>
</feature>
<dbReference type="Gene3D" id="1.20.1070.10">
    <property type="entry name" value="Rhodopsin 7-helix transmembrane proteins"/>
    <property type="match status" value="1"/>
</dbReference>